<accession>A0A0G0EPW0</accession>
<name>A0A0G0EPW0_UNCC3</name>
<evidence type="ECO:0000259" key="1">
    <source>
        <dbReference type="Pfam" id="PF01978"/>
    </source>
</evidence>
<dbReference type="InterPro" id="IPR036388">
    <property type="entry name" value="WH-like_DNA-bd_sf"/>
</dbReference>
<dbReference type="Gene3D" id="1.10.10.10">
    <property type="entry name" value="Winged helix-like DNA-binding domain superfamily/Winged helix DNA-binding domain"/>
    <property type="match status" value="1"/>
</dbReference>
<proteinExistence type="predicted"/>
<dbReference type="InterPro" id="IPR002831">
    <property type="entry name" value="Tscrpt_reg_TrmB_N"/>
</dbReference>
<sequence length="290" mass="33941">MILETLKRFGLSENETKVYLESLKHNETSPFQLSKATGIPRTTVYDVVMELSLKGLIELEQSDGIQKQQTKIRAKNPSILRTILQGKRKELTSLELDILNFLPNLKADFHQNKVNADFQFFPGIEGAKNVYMDKMISELEMPVYAFDLQMPMDIFGREDMNKLVQEEIALREKAKHPIKEVMPLNDWTKHVLTYQYSHNPEYIKAWEMRYIDKPEFILNQRIAIQGDWLRIISAKDNEIWGLKIKSKLLAQSLQSIFLITWDIAKPVTEEVVKSWGENDMYLEEQKRMKS</sequence>
<feature type="domain" description="Transcription regulator TrmB N-terminal" evidence="1">
    <location>
        <begin position="6"/>
        <end position="77"/>
    </location>
</feature>
<dbReference type="InterPro" id="IPR051797">
    <property type="entry name" value="TrmB-like"/>
</dbReference>
<dbReference type="Pfam" id="PF01978">
    <property type="entry name" value="TrmB"/>
    <property type="match status" value="1"/>
</dbReference>
<reference evidence="2 3" key="1">
    <citation type="journal article" date="2015" name="Nature">
        <title>rRNA introns, odd ribosomes, and small enigmatic genomes across a large radiation of phyla.</title>
        <authorList>
            <person name="Brown C.T."/>
            <person name="Hug L.A."/>
            <person name="Thomas B.C."/>
            <person name="Sharon I."/>
            <person name="Castelle C.J."/>
            <person name="Singh A."/>
            <person name="Wilkins M.J."/>
            <person name="Williams K.H."/>
            <person name="Banfield J.F."/>
        </authorList>
    </citation>
    <scope>NUCLEOTIDE SEQUENCE [LARGE SCALE GENOMIC DNA]</scope>
</reference>
<dbReference type="AlphaFoldDB" id="A0A0G0EPW0"/>
<evidence type="ECO:0000313" key="3">
    <source>
        <dbReference type="Proteomes" id="UP000034581"/>
    </source>
</evidence>
<evidence type="ECO:0000313" key="2">
    <source>
        <dbReference type="EMBL" id="KKP69352.1"/>
    </source>
</evidence>
<protein>
    <submittedName>
        <fullName evidence="2">Transcriptional regulator, TrmB</fullName>
    </submittedName>
</protein>
<dbReference type="PANTHER" id="PTHR34293">
    <property type="entry name" value="HTH-TYPE TRANSCRIPTIONAL REGULATOR TRMBL2"/>
    <property type="match status" value="1"/>
</dbReference>
<dbReference type="InterPro" id="IPR036390">
    <property type="entry name" value="WH_DNA-bd_sf"/>
</dbReference>
<gene>
    <name evidence="2" type="ORF">UR67_C0007G0057</name>
</gene>
<dbReference type="PANTHER" id="PTHR34293:SF1">
    <property type="entry name" value="HTH-TYPE TRANSCRIPTIONAL REGULATOR TRMBL2"/>
    <property type="match status" value="1"/>
</dbReference>
<dbReference type="EMBL" id="LBQB01000007">
    <property type="protein sequence ID" value="KKP69352.1"/>
    <property type="molecule type" value="Genomic_DNA"/>
</dbReference>
<dbReference type="SUPFAM" id="SSF46785">
    <property type="entry name" value="Winged helix' DNA-binding domain"/>
    <property type="match status" value="1"/>
</dbReference>
<dbReference type="STRING" id="1618350.UR67_C0007G0057"/>
<organism evidence="2 3">
    <name type="scientific">candidate division CPR3 bacterium GW2011_GWF2_35_18</name>
    <dbReference type="NCBI Taxonomy" id="1618350"/>
    <lineage>
        <taxon>Bacteria</taxon>
        <taxon>Bacteria division CPR3</taxon>
    </lineage>
</organism>
<comment type="caution">
    <text evidence="2">The sequence shown here is derived from an EMBL/GenBank/DDBJ whole genome shotgun (WGS) entry which is preliminary data.</text>
</comment>
<dbReference type="Proteomes" id="UP000034581">
    <property type="component" value="Unassembled WGS sequence"/>
</dbReference>